<feature type="region of interest" description="Disordered" evidence="1">
    <location>
        <begin position="77"/>
        <end position="147"/>
    </location>
</feature>
<keyword evidence="3" id="KW-1185">Reference proteome</keyword>
<gene>
    <name evidence="2" type="ORF">THAOC_19424</name>
</gene>
<evidence type="ECO:0000313" key="3">
    <source>
        <dbReference type="Proteomes" id="UP000266841"/>
    </source>
</evidence>
<comment type="caution">
    <text evidence="2">The sequence shown here is derived from an EMBL/GenBank/DDBJ whole genome shotgun (WGS) entry which is preliminary data.</text>
</comment>
<evidence type="ECO:0000256" key="1">
    <source>
        <dbReference type="SAM" id="MobiDB-lite"/>
    </source>
</evidence>
<feature type="compositionally biased region" description="Basic and acidic residues" evidence="1">
    <location>
        <begin position="85"/>
        <end position="103"/>
    </location>
</feature>
<feature type="region of interest" description="Disordered" evidence="1">
    <location>
        <begin position="169"/>
        <end position="188"/>
    </location>
</feature>
<dbReference type="Proteomes" id="UP000266841">
    <property type="component" value="Unassembled WGS sequence"/>
</dbReference>
<feature type="compositionally biased region" description="Basic and acidic residues" evidence="1">
    <location>
        <begin position="27"/>
        <end position="38"/>
    </location>
</feature>
<evidence type="ECO:0000313" key="2">
    <source>
        <dbReference type="EMBL" id="EJK60255.1"/>
    </source>
</evidence>
<proteinExistence type="predicted"/>
<sequence>MVHRLPPPPLAASPGTAGNQRAEDDDAAARKSKREDAPPSRGPKKAKRHRKDGQSAKDELDSALDALQESVCGAILASREDDEDSGGRGRSDAAYARLRDSSVRAHGALARYSSSLDTQAPSAAGDENDGTAGNDRPSSSPPSERARLVDVGRSLWMNIRNHPGLFADAAGDEGGSDVGAASRAAAGG</sequence>
<dbReference type="AlphaFoldDB" id="K0S4U0"/>
<protein>
    <submittedName>
        <fullName evidence="2">Uncharacterized protein</fullName>
    </submittedName>
</protein>
<accession>K0S4U0</accession>
<feature type="compositionally biased region" description="Basic residues" evidence="1">
    <location>
        <begin position="42"/>
        <end position="51"/>
    </location>
</feature>
<feature type="non-terminal residue" evidence="2">
    <location>
        <position position="188"/>
    </location>
</feature>
<dbReference type="EMBL" id="AGNL01021328">
    <property type="protein sequence ID" value="EJK60255.1"/>
    <property type="molecule type" value="Genomic_DNA"/>
</dbReference>
<feature type="region of interest" description="Disordered" evidence="1">
    <location>
        <begin position="1"/>
        <end position="64"/>
    </location>
</feature>
<feature type="compositionally biased region" description="Pro residues" evidence="1">
    <location>
        <begin position="1"/>
        <end position="11"/>
    </location>
</feature>
<organism evidence="2 3">
    <name type="scientific">Thalassiosira oceanica</name>
    <name type="common">Marine diatom</name>
    <dbReference type="NCBI Taxonomy" id="159749"/>
    <lineage>
        <taxon>Eukaryota</taxon>
        <taxon>Sar</taxon>
        <taxon>Stramenopiles</taxon>
        <taxon>Ochrophyta</taxon>
        <taxon>Bacillariophyta</taxon>
        <taxon>Coscinodiscophyceae</taxon>
        <taxon>Thalassiosirophycidae</taxon>
        <taxon>Thalassiosirales</taxon>
        <taxon>Thalassiosiraceae</taxon>
        <taxon>Thalassiosira</taxon>
    </lineage>
</organism>
<feature type="compositionally biased region" description="Polar residues" evidence="1">
    <location>
        <begin position="112"/>
        <end position="121"/>
    </location>
</feature>
<reference evidence="2 3" key="1">
    <citation type="journal article" date="2012" name="Genome Biol.">
        <title>Genome and low-iron response of an oceanic diatom adapted to chronic iron limitation.</title>
        <authorList>
            <person name="Lommer M."/>
            <person name="Specht M."/>
            <person name="Roy A.S."/>
            <person name="Kraemer L."/>
            <person name="Andreson R."/>
            <person name="Gutowska M.A."/>
            <person name="Wolf J."/>
            <person name="Bergner S.V."/>
            <person name="Schilhabel M.B."/>
            <person name="Klostermeier U.C."/>
            <person name="Beiko R.G."/>
            <person name="Rosenstiel P."/>
            <person name="Hippler M."/>
            <person name="Laroche J."/>
        </authorList>
    </citation>
    <scope>NUCLEOTIDE SEQUENCE [LARGE SCALE GENOMIC DNA]</scope>
    <source>
        <strain evidence="2 3">CCMP1005</strain>
    </source>
</reference>
<name>K0S4U0_THAOC</name>